<dbReference type="Gene3D" id="3.10.450.50">
    <property type="match status" value="1"/>
</dbReference>
<evidence type="ECO:0000313" key="3">
    <source>
        <dbReference type="Proteomes" id="UP000516173"/>
    </source>
</evidence>
<accession>A0A7G1KKM1</accession>
<evidence type="ECO:0000313" key="2">
    <source>
        <dbReference type="EMBL" id="BCK55817.1"/>
    </source>
</evidence>
<dbReference type="SUPFAM" id="SSF54427">
    <property type="entry name" value="NTF2-like"/>
    <property type="match status" value="1"/>
</dbReference>
<dbReference type="EMBL" id="AP023396">
    <property type="protein sequence ID" value="BCK55817.1"/>
    <property type="molecule type" value="Genomic_DNA"/>
</dbReference>
<proteinExistence type="predicted"/>
<dbReference type="PIRSF" id="PIRSF029394">
    <property type="entry name" value="UCP029394"/>
    <property type="match status" value="1"/>
</dbReference>
<dbReference type="GeneID" id="80348115"/>
<protein>
    <recommendedName>
        <fullName evidence="1">DUF4440 domain-containing protein</fullName>
    </recommendedName>
</protein>
<dbReference type="Pfam" id="PF14534">
    <property type="entry name" value="DUF4440"/>
    <property type="match status" value="1"/>
</dbReference>
<dbReference type="InterPro" id="IPR027843">
    <property type="entry name" value="DUF4440"/>
</dbReference>
<dbReference type="Proteomes" id="UP000516173">
    <property type="component" value="Chromosome"/>
</dbReference>
<sequence>MDTLHETVAREIEALHGDLSRWLGSEAASEVFDRFAAQQHPDLSVVTVSGTVIARAALLEGLAAARNTAPGLVIEVTDIELLVITDDYVLTRFRERHRSGGDADDRITTAMLHRDPHARNGLRWRAVHETACGGVTGAS</sequence>
<reference evidence="2 3" key="1">
    <citation type="submission" date="2020-08" db="EMBL/GenBank/DDBJ databases">
        <title>Genome Sequencing of Nocardia wallacei strain FMUON74 and assembly.</title>
        <authorList>
            <person name="Toyokawa M."/>
            <person name="Uesaka K."/>
        </authorList>
    </citation>
    <scope>NUCLEOTIDE SEQUENCE [LARGE SCALE GENOMIC DNA]</scope>
    <source>
        <strain evidence="2 3">FMUON74</strain>
    </source>
</reference>
<dbReference type="InterPro" id="IPR016918">
    <property type="entry name" value="UCP029394"/>
</dbReference>
<dbReference type="InterPro" id="IPR032710">
    <property type="entry name" value="NTF2-like_dom_sf"/>
</dbReference>
<gene>
    <name evidence="2" type="ORF">NWFMUON74_35890</name>
</gene>
<name>A0A7G1KKM1_9NOCA</name>
<dbReference type="AlphaFoldDB" id="A0A7G1KKM1"/>
<dbReference type="RefSeq" id="WP_197986858.1">
    <property type="nucleotide sequence ID" value="NZ_AP023396.1"/>
</dbReference>
<keyword evidence="3" id="KW-1185">Reference proteome</keyword>
<organism evidence="2 3">
    <name type="scientific">Nocardia wallacei</name>
    <dbReference type="NCBI Taxonomy" id="480035"/>
    <lineage>
        <taxon>Bacteria</taxon>
        <taxon>Bacillati</taxon>
        <taxon>Actinomycetota</taxon>
        <taxon>Actinomycetes</taxon>
        <taxon>Mycobacteriales</taxon>
        <taxon>Nocardiaceae</taxon>
        <taxon>Nocardia</taxon>
    </lineage>
</organism>
<evidence type="ECO:0000259" key="1">
    <source>
        <dbReference type="Pfam" id="PF14534"/>
    </source>
</evidence>
<dbReference type="KEGG" id="nwl:NWFMUON74_35890"/>
<feature type="domain" description="DUF4440" evidence="1">
    <location>
        <begin position="32"/>
        <end position="98"/>
    </location>
</feature>